<reference evidence="2" key="1">
    <citation type="submission" date="2019-08" db="EMBL/GenBank/DDBJ databases">
        <authorList>
            <person name="Kucharzyk K."/>
            <person name="Murdoch R.W."/>
            <person name="Higgins S."/>
            <person name="Loffler F."/>
        </authorList>
    </citation>
    <scope>NUCLEOTIDE SEQUENCE</scope>
</reference>
<feature type="transmembrane region" description="Helical" evidence="1">
    <location>
        <begin position="113"/>
        <end position="135"/>
    </location>
</feature>
<accession>A0A645EGC4</accession>
<dbReference type="AlphaFoldDB" id="A0A645EGC4"/>
<comment type="caution">
    <text evidence="2">The sequence shown here is derived from an EMBL/GenBank/DDBJ whole genome shotgun (WGS) entry which is preliminary data.</text>
</comment>
<feature type="transmembrane region" description="Helical" evidence="1">
    <location>
        <begin position="147"/>
        <end position="167"/>
    </location>
</feature>
<keyword evidence="1" id="KW-1133">Transmembrane helix</keyword>
<name>A0A645EGC4_9ZZZZ</name>
<evidence type="ECO:0000313" key="2">
    <source>
        <dbReference type="EMBL" id="MPM99652.1"/>
    </source>
</evidence>
<proteinExistence type="predicted"/>
<dbReference type="EMBL" id="VSSQ01045747">
    <property type="protein sequence ID" value="MPM99652.1"/>
    <property type="molecule type" value="Genomic_DNA"/>
</dbReference>
<keyword evidence="1" id="KW-0812">Transmembrane</keyword>
<sequence>MWNINGILCNDIRIAEPIPHCAITAQIERYIYIAFNLNGITIKISIIIGIICSVLKIKICDVIMVFDSRRITGIRCIRIIFRIQNTIRRNHIIDHKLCCTGALSKCQCDITVIHHKIFFCGFFGKQIAIIIFMCLHKHVKKSNIIDLHTFMILFSHLITICFCNAVINGNLLFRHDKTTVKNAQINCYAFAALSGYRHLTNTHYKTYRQ</sequence>
<keyword evidence="1" id="KW-0472">Membrane</keyword>
<gene>
    <name evidence="2" type="ORF">SDC9_146845</name>
</gene>
<evidence type="ECO:0000256" key="1">
    <source>
        <dbReference type="SAM" id="Phobius"/>
    </source>
</evidence>
<organism evidence="2">
    <name type="scientific">bioreactor metagenome</name>
    <dbReference type="NCBI Taxonomy" id="1076179"/>
    <lineage>
        <taxon>unclassified sequences</taxon>
        <taxon>metagenomes</taxon>
        <taxon>ecological metagenomes</taxon>
    </lineage>
</organism>
<protein>
    <submittedName>
        <fullName evidence="2">Uncharacterized protein</fullName>
    </submittedName>
</protein>